<protein>
    <submittedName>
        <fullName evidence="1">Uncharacterized protein</fullName>
    </submittedName>
</protein>
<sequence>MRGGAGALFYSPPHQHHIIDKFWVFFISPFLHFEKDIILKLLPATLSTISINLSIYLFRKHLPLSCT</sequence>
<gene>
    <name evidence="1" type="ORF">MIMGU_mgv1a017552mg</name>
</gene>
<proteinExistence type="predicted"/>
<evidence type="ECO:0000313" key="1">
    <source>
        <dbReference type="EMBL" id="EYU30854.1"/>
    </source>
</evidence>
<keyword evidence="2" id="KW-1185">Reference proteome</keyword>
<dbReference type="Proteomes" id="UP000030748">
    <property type="component" value="Unassembled WGS sequence"/>
</dbReference>
<dbReference type="EMBL" id="KI631018">
    <property type="protein sequence ID" value="EYU30854.1"/>
    <property type="molecule type" value="Genomic_DNA"/>
</dbReference>
<dbReference type="AlphaFoldDB" id="A0A022QTD1"/>
<evidence type="ECO:0000313" key="2">
    <source>
        <dbReference type="Proteomes" id="UP000030748"/>
    </source>
</evidence>
<name>A0A022QTD1_ERYGU</name>
<organism evidence="1 2">
    <name type="scientific">Erythranthe guttata</name>
    <name type="common">Yellow monkey flower</name>
    <name type="synonym">Mimulus guttatus</name>
    <dbReference type="NCBI Taxonomy" id="4155"/>
    <lineage>
        <taxon>Eukaryota</taxon>
        <taxon>Viridiplantae</taxon>
        <taxon>Streptophyta</taxon>
        <taxon>Embryophyta</taxon>
        <taxon>Tracheophyta</taxon>
        <taxon>Spermatophyta</taxon>
        <taxon>Magnoliopsida</taxon>
        <taxon>eudicotyledons</taxon>
        <taxon>Gunneridae</taxon>
        <taxon>Pentapetalae</taxon>
        <taxon>asterids</taxon>
        <taxon>lamiids</taxon>
        <taxon>Lamiales</taxon>
        <taxon>Phrymaceae</taxon>
        <taxon>Erythranthe</taxon>
    </lineage>
</organism>
<reference evidence="1 2" key="1">
    <citation type="journal article" date="2013" name="Proc. Natl. Acad. Sci. U.S.A.">
        <title>Fine-scale variation in meiotic recombination in Mimulus inferred from population shotgun sequencing.</title>
        <authorList>
            <person name="Hellsten U."/>
            <person name="Wright K.M."/>
            <person name="Jenkins J."/>
            <person name="Shu S."/>
            <person name="Yuan Y."/>
            <person name="Wessler S.R."/>
            <person name="Schmutz J."/>
            <person name="Willis J.H."/>
            <person name="Rokhsar D.S."/>
        </authorList>
    </citation>
    <scope>NUCLEOTIDE SEQUENCE [LARGE SCALE GENOMIC DNA]</scope>
    <source>
        <strain evidence="2">cv. DUN x IM62</strain>
    </source>
</reference>
<accession>A0A022QTD1</accession>